<protein>
    <recommendedName>
        <fullName evidence="8">Peptidase M3A/M3B catalytic domain-containing protein</fullName>
    </recommendedName>
</protein>
<keyword evidence="6 7" id="KW-0482">Metalloprotease</keyword>
<dbReference type="GO" id="GO:0004222">
    <property type="term" value="F:metalloendopeptidase activity"/>
    <property type="evidence" value="ECO:0007669"/>
    <property type="project" value="InterPro"/>
</dbReference>
<evidence type="ECO:0000259" key="8">
    <source>
        <dbReference type="Pfam" id="PF01432"/>
    </source>
</evidence>
<dbReference type="GeneID" id="20088426"/>
<evidence type="ECO:0000256" key="4">
    <source>
        <dbReference type="ARBA" id="ARBA00022801"/>
    </source>
</evidence>
<dbReference type="Gene3D" id="1.10.1370.10">
    <property type="entry name" value="Neurolysin, domain 3"/>
    <property type="match status" value="1"/>
</dbReference>
<dbReference type="GO" id="GO:0006518">
    <property type="term" value="P:peptide metabolic process"/>
    <property type="evidence" value="ECO:0007669"/>
    <property type="project" value="TreeGrafter"/>
</dbReference>
<evidence type="ECO:0000256" key="2">
    <source>
        <dbReference type="ARBA" id="ARBA00022670"/>
    </source>
</evidence>
<dbReference type="GO" id="GO:0046872">
    <property type="term" value="F:metal ion binding"/>
    <property type="evidence" value="ECO:0007669"/>
    <property type="project" value="UniProtKB-UniRule"/>
</dbReference>
<dbReference type="VEuPathDB" id="FungiDB:H310_11376"/>
<comment type="cofactor">
    <cofactor evidence="7">
        <name>Zn(2+)</name>
        <dbReference type="ChEBI" id="CHEBI:29105"/>
    </cofactor>
    <text evidence="7">Binds 1 zinc ion.</text>
</comment>
<evidence type="ECO:0000313" key="9">
    <source>
        <dbReference type="EMBL" id="ETV95093.1"/>
    </source>
</evidence>
<dbReference type="RefSeq" id="XP_008876266.1">
    <property type="nucleotide sequence ID" value="XM_008878044.1"/>
</dbReference>
<reference evidence="9" key="1">
    <citation type="submission" date="2013-12" db="EMBL/GenBank/DDBJ databases">
        <title>The Genome Sequence of Aphanomyces invadans NJM9701.</title>
        <authorList>
            <consortium name="The Broad Institute Genomics Platform"/>
            <person name="Russ C."/>
            <person name="Tyler B."/>
            <person name="van West P."/>
            <person name="Dieguez-Uribeondo J."/>
            <person name="Young S.K."/>
            <person name="Zeng Q."/>
            <person name="Gargeya S."/>
            <person name="Fitzgerald M."/>
            <person name="Abouelleil A."/>
            <person name="Alvarado L."/>
            <person name="Chapman S.B."/>
            <person name="Gainer-Dewar J."/>
            <person name="Goldberg J."/>
            <person name="Griggs A."/>
            <person name="Gujja S."/>
            <person name="Hansen M."/>
            <person name="Howarth C."/>
            <person name="Imamovic A."/>
            <person name="Ireland A."/>
            <person name="Larimer J."/>
            <person name="McCowan C."/>
            <person name="Murphy C."/>
            <person name="Pearson M."/>
            <person name="Poon T.W."/>
            <person name="Priest M."/>
            <person name="Roberts A."/>
            <person name="Saif S."/>
            <person name="Shea T."/>
            <person name="Sykes S."/>
            <person name="Wortman J."/>
            <person name="Nusbaum C."/>
            <person name="Birren B."/>
        </authorList>
    </citation>
    <scope>NUCLEOTIDE SEQUENCE [LARGE SCALE GENOMIC DNA]</scope>
    <source>
        <strain evidence="9">NJM9701</strain>
    </source>
</reference>
<dbReference type="SUPFAM" id="SSF55486">
    <property type="entry name" value="Metalloproteases ('zincins'), catalytic domain"/>
    <property type="match status" value="1"/>
</dbReference>
<dbReference type="GO" id="GO:0006508">
    <property type="term" value="P:proteolysis"/>
    <property type="evidence" value="ECO:0007669"/>
    <property type="project" value="UniProtKB-KW"/>
</dbReference>
<accession>A0A024TM33</accession>
<dbReference type="AlphaFoldDB" id="A0A024TM33"/>
<dbReference type="InterPro" id="IPR045090">
    <property type="entry name" value="Pept_M3A_M3B"/>
</dbReference>
<dbReference type="PANTHER" id="PTHR11804">
    <property type="entry name" value="PROTEASE M3 THIMET OLIGOPEPTIDASE-RELATED"/>
    <property type="match status" value="1"/>
</dbReference>
<organism evidence="9">
    <name type="scientific">Aphanomyces invadans</name>
    <dbReference type="NCBI Taxonomy" id="157072"/>
    <lineage>
        <taxon>Eukaryota</taxon>
        <taxon>Sar</taxon>
        <taxon>Stramenopiles</taxon>
        <taxon>Oomycota</taxon>
        <taxon>Saprolegniomycetes</taxon>
        <taxon>Saprolegniales</taxon>
        <taxon>Verrucalvaceae</taxon>
        <taxon>Aphanomyces</taxon>
    </lineage>
</organism>
<keyword evidence="3 7" id="KW-0479">Metal-binding</keyword>
<sequence>MCWMQRKSTRSLSNVNTISNGLLTPTLALLTEDIPSRHGPWMLSLLSPALLSVLKHCTNRSIREELYRVNVSKASTELFNSVSVAGEILALRNEVYYTELLGFQTFADLSLAQKTAPSVLEVEEMINAHHDTSDPVVETKFQQLQTFADPMATTDSWSNGTWLFWYALQHSSDGAAGIARRRTFFFDPYARPGQKRHGGWINETVNRSKVLGIPEHLVRVADFKIVSSASLMSFVADVASSHS</sequence>
<keyword evidence="5 7" id="KW-0862">Zinc</keyword>
<evidence type="ECO:0000256" key="5">
    <source>
        <dbReference type="ARBA" id="ARBA00022833"/>
    </source>
</evidence>
<evidence type="ECO:0000256" key="6">
    <source>
        <dbReference type="ARBA" id="ARBA00023049"/>
    </source>
</evidence>
<dbReference type="InterPro" id="IPR001567">
    <property type="entry name" value="Pept_M3A_M3B_dom"/>
</dbReference>
<evidence type="ECO:0000256" key="1">
    <source>
        <dbReference type="ARBA" id="ARBA00006040"/>
    </source>
</evidence>
<evidence type="ECO:0000256" key="7">
    <source>
        <dbReference type="RuleBase" id="RU003435"/>
    </source>
</evidence>
<feature type="domain" description="Peptidase M3A/M3B catalytic" evidence="8">
    <location>
        <begin position="53"/>
        <end position="148"/>
    </location>
</feature>
<name>A0A024TM33_9STRA</name>
<keyword evidence="4 7" id="KW-0378">Hydrolase</keyword>
<evidence type="ECO:0000256" key="3">
    <source>
        <dbReference type="ARBA" id="ARBA00022723"/>
    </source>
</evidence>
<comment type="similarity">
    <text evidence="1 7">Belongs to the peptidase M3 family.</text>
</comment>
<dbReference type="Pfam" id="PF01432">
    <property type="entry name" value="Peptidase_M3"/>
    <property type="match status" value="1"/>
</dbReference>
<dbReference type="eggNOG" id="KOG2089">
    <property type="taxonomic scope" value="Eukaryota"/>
</dbReference>
<keyword evidence="2 7" id="KW-0645">Protease</keyword>
<proteinExistence type="inferred from homology"/>
<dbReference type="PANTHER" id="PTHR11804:SF83">
    <property type="entry name" value="LD37516P"/>
    <property type="match status" value="1"/>
</dbReference>
<dbReference type="OrthoDB" id="534666at2759"/>
<dbReference type="InterPro" id="IPR024077">
    <property type="entry name" value="Neurolysin/TOP_dom2"/>
</dbReference>
<dbReference type="EMBL" id="KI913982">
    <property type="protein sequence ID" value="ETV95093.1"/>
    <property type="molecule type" value="Genomic_DNA"/>
</dbReference>
<gene>
    <name evidence="9" type="ORF">H310_11376</name>
</gene>